<name>A0A392PEN9_9FABA</name>
<evidence type="ECO:0000313" key="2">
    <source>
        <dbReference type="EMBL" id="MCI09335.1"/>
    </source>
</evidence>
<organism evidence="2 3">
    <name type="scientific">Trifolium medium</name>
    <dbReference type="NCBI Taxonomy" id="97028"/>
    <lineage>
        <taxon>Eukaryota</taxon>
        <taxon>Viridiplantae</taxon>
        <taxon>Streptophyta</taxon>
        <taxon>Embryophyta</taxon>
        <taxon>Tracheophyta</taxon>
        <taxon>Spermatophyta</taxon>
        <taxon>Magnoliopsida</taxon>
        <taxon>eudicotyledons</taxon>
        <taxon>Gunneridae</taxon>
        <taxon>Pentapetalae</taxon>
        <taxon>rosids</taxon>
        <taxon>fabids</taxon>
        <taxon>Fabales</taxon>
        <taxon>Fabaceae</taxon>
        <taxon>Papilionoideae</taxon>
        <taxon>50 kb inversion clade</taxon>
        <taxon>NPAAA clade</taxon>
        <taxon>Hologalegina</taxon>
        <taxon>IRL clade</taxon>
        <taxon>Trifolieae</taxon>
        <taxon>Trifolium</taxon>
    </lineage>
</organism>
<evidence type="ECO:0000313" key="3">
    <source>
        <dbReference type="Proteomes" id="UP000265520"/>
    </source>
</evidence>
<feature type="compositionally biased region" description="Basic residues" evidence="1">
    <location>
        <begin position="48"/>
        <end position="60"/>
    </location>
</feature>
<proteinExistence type="predicted"/>
<keyword evidence="3" id="KW-1185">Reference proteome</keyword>
<comment type="caution">
    <text evidence="2">The sequence shown here is derived from an EMBL/GenBank/DDBJ whole genome shotgun (WGS) entry which is preliminary data.</text>
</comment>
<feature type="compositionally biased region" description="Basic residues" evidence="1">
    <location>
        <begin position="7"/>
        <end position="17"/>
    </location>
</feature>
<sequence>MSPSKKLSMKKLLKVKRGQKDKARMMRYHCLACEADAATEENASHIAPLKKKQRTKRGKAVKQASADVSASAVPEPTASAIEKNDQDEEAEVSKPAPKKRKIKVHTEGTRKSSRRQAKV</sequence>
<feature type="region of interest" description="Disordered" evidence="1">
    <location>
        <begin position="39"/>
        <end position="119"/>
    </location>
</feature>
<evidence type="ECO:0000256" key="1">
    <source>
        <dbReference type="SAM" id="MobiDB-lite"/>
    </source>
</evidence>
<feature type="region of interest" description="Disordered" evidence="1">
    <location>
        <begin position="1"/>
        <end position="20"/>
    </location>
</feature>
<protein>
    <submittedName>
        <fullName evidence="2">Uncharacterized protein</fullName>
    </submittedName>
</protein>
<feature type="non-terminal residue" evidence="2">
    <location>
        <position position="119"/>
    </location>
</feature>
<reference evidence="2 3" key="1">
    <citation type="journal article" date="2018" name="Front. Plant Sci.">
        <title>Red Clover (Trifolium pratense) and Zigzag Clover (T. medium) - A Picture of Genomic Similarities and Differences.</title>
        <authorList>
            <person name="Dluhosova J."/>
            <person name="Istvanek J."/>
            <person name="Nedelnik J."/>
            <person name="Repkova J."/>
        </authorList>
    </citation>
    <scope>NUCLEOTIDE SEQUENCE [LARGE SCALE GENOMIC DNA]</scope>
    <source>
        <strain evidence="3">cv. 10/8</strain>
        <tissue evidence="2">Leaf</tissue>
    </source>
</reference>
<dbReference type="Proteomes" id="UP000265520">
    <property type="component" value="Unassembled WGS sequence"/>
</dbReference>
<accession>A0A392PEN9</accession>
<dbReference type="EMBL" id="LXQA010072275">
    <property type="protein sequence ID" value="MCI09335.1"/>
    <property type="molecule type" value="Genomic_DNA"/>
</dbReference>
<dbReference type="AlphaFoldDB" id="A0A392PEN9"/>